<proteinExistence type="predicted"/>
<gene>
    <name evidence="1" type="ORF">S06H3_24893</name>
</gene>
<dbReference type="EMBL" id="BARV01014064">
    <property type="protein sequence ID" value="GAI28944.1"/>
    <property type="molecule type" value="Genomic_DNA"/>
</dbReference>
<feature type="non-terminal residue" evidence="1">
    <location>
        <position position="1"/>
    </location>
</feature>
<evidence type="ECO:0000313" key="1">
    <source>
        <dbReference type="EMBL" id="GAI28944.1"/>
    </source>
</evidence>
<accession>X1PDF5</accession>
<organism evidence="1">
    <name type="scientific">marine sediment metagenome</name>
    <dbReference type="NCBI Taxonomy" id="412755"/>
    <lineage>
        <taxon>unclassified sequences</taxon>
        <taxon>metagenomes</taxon>
        <taxon>ecological metagenomes</taxon>
    </lineage>
</organism>
<dbReference type="AlphaFoldDB" id="X1PDF5"/>
<comment type="caution">
    <text evidence="1">The sequence shown here is derived from an EMBL/GenBank/DDBJ whole genome shotgun (WGS) entry which is preliminary data.</text>
</comment>
<protein>
    <submittedName>
        <fullName evidence="1">Uncharacterized protein</fullName>
    </submittedName>
</protein>
<sequence length="34" mass="4187">KQFEDYDEKTQEMIKDIVIERLKRMPDNFRLSIG</sequence>
<reference evidence="1" key="1">
    <citation type="journal article" date="2014" name="Front. Microbiol.">
        <title>High frequency of phylogenetically diverse reductive dehalogenase-homologous genes in deep subseafloor sedimentary metagenomes.</title>
        <authorList>
            <person name="Kawai M."/>
            <person name="Futagami T."/>
            <person name="Toyoda A."/>
            <person name="Takaki Y."/>
            <person name="Nishi S."/>
            <person name="Hori S."/>
            <person name="Arai W."/>
            <person name="Tsubouchi T."/>
            <person name="Morono Y."/>
            <person name="Uchiyama I."/>
            <person name="Ito T."/>
            <person name="Fujiyama A."/>
            <person name="Inagaki F."/>
            <person name="Takami H."/>
        </authorList>
    </citation>
    <scope>NUCLEOTIDE SEQUENCE</scope>
    <source>
        <strain evidence="1">Expedition CK06-06</strain>
    </source>
</reference>
<name>X1PDF5_9ZZZZ</name>